<dbReference type="AlphaFoldDB" id="A0A644Y2F8"/>
<evidence type="ECO:0000313" key="1">
    <source>
        <dbReference type="EMBL" id="MPM22539.1"/>
    </source>
</evidence>
<protein>
    <submittedName>
        <fullName evidence="1">Uncharacterized protein</fullName>
    </submittedName>
</protein>
<proteinExistence type="predicted"/>
<sequence>MQIICFKNAAGAEVAYTEMELIQVNPADAAGFYAYKNGEGAPRYDLISKEVIYYGVSQGVISGSIWSDDVRKFSRFVLLTGNTMPATRLKVKIDGVQKESINATSASAVPHQAGNAYCVYALWNGVDLQLTDKDFTSVRK</sequence>
<accession>A0A644Y2F8</accession>
<reference evidence="1" key="1">
    <citation type="submission" date="2019-08" db="EMBL/GenBank/DDBJ databases">
        <authorList>
            <person name="Kucharzyk K."/>
            <person name="Murdoch R.W."/>
            <person name="Higgins S."/>
            <person name="Loffler F."/>
        </authorList>
    </citation>
    <scope>NUCLEOTIDE SEQUENCE</scope>
</reference>
<organism evidence="1">
    <name type="scientific">bioreactor metagenome</name>
    <dbReference type="NCBI Taxonomy" id="1076179"/>
    <lineage>
        <taxon>unclassified sequences</taxon>
        <taxon>metagenomes</taxon>
        <taxon>ecological metagenomes</taxon>
    </lineage>
</organism>
<comment type="caution">
    <text evidence="1">The sequence shown here is derived from an EMBL/GenBank/DDBJ whole genome shotgun (WGS) entry which is preliminary data.</text>
</comment>
<dbReference type="EMBL" id="VSSQ01003830">
    <property type="protein sequence ID" value="MPM22539.1"/>
    <property type="molecule type" value="Genomic_DNA"/>
</dbReference>
<name>A0A644Y2F8_9ZZZZ</name>
<gene>
    <name evidence="1" type="ORF">SDC9_68994</name>
</gene>